<dbReference type="PANTHER" id="PTHR21716">
    <property type="entry name" value="TRANSMEMBRANE PROTEIN"/>
    <property type="match status" value="1"/>
</dbReference>
<sequence>MSRISWRRAGWAVIGATLGLALLFVLHSFIGTFVFGVFIYYATRPMYQRLERYIYPKSLAAAVSILALALPAILLFAYLAAIGLQQFGSVTQNINLGPFQEVIGPYIDVSTLVRNPQLISQRVDIQQLSNFDFSTLAPVQKLLNEVGKYLGFLGNMLLHLFIMLALAFYLLRDGPRASRWLLERFGDERGLLEEYLRAVDTDFASVFFGNILNAVMTGLIGAISYSALNRMASGGTIPYPELLGLLTGVASLIPVVGMKLVYVPVTLYLLAQQFTQSGSLVFVGLFFVISFFIVDTLPDFVLRPYVSGRNLHVGTVMFAYIFGPLLFGWYGLFLGPILLVFAYHFARLVLPELLRDEPTTQTDPTLVFPSSNALSPAMMDADGRHTSDNPAEQKREQSESENGSKTTQIDEEDGSLDGSVNES</sequence>
<accession>A0ABD5YMA6</accession>
<comment type="subcellular location">
    <subcellularLocation>
        <location evidence="1">Membrane</location>
        <topology evidence="1">Multi-pass membrane protein</topology>
    </subcellularLocation>
</comment>
<feature type="transmembrane region" description="Helical" evidence="7">
    <location>
        <begin position="278"/>
        <end position="297"/>
    </location>
</feature>
<protein>
    <submittedName>
        <fullName evidence="8">AI-2E family transporter</fullName>
    </submittedName>
</protein>
<feature type="transmembrane region" description="Helical" evidence="7">
    <location>
        <begin position="206"/>
        <end position="228"/>
    </location>
</feature>
<evidence type="ECO:0000256" key="6">
    <source>
        <dbReference type="SAM" id="MobiDB-lite"/>
    </source>
</evidence>
<reference evidence="8 9" key="1">
    <citation type="journal article" date="2019" name="Int. J. Syst. Evol. Microbiol.">
        <title>The Global Catalogue of Microorganisms (GCM) 10K type strain sequencing project: providing services to taxonomists for standard genome sequencing and annotation.</title>
        <authorList>
            <consortium name="The Broad Institute Genomics Platform"/>
            <consortium name="The Broad Institute Genome Sequencing Center for Infectious Disease"/>
            <person name="Wu L."/>
            <person name="Ma J."/>
        </authorList>
    </citation>
    <scope>NUCLEOTIDE SEQUENCE [LARGE SCALE GENOMIC DNA]</scope>
    <source>
        <strain evidence="8 9">RDMS1</strain>
    </source>
</reference>
<feature type="compositionally biased region" description="Polar residues" evidence="6">
    <location>
        <begin position="361"/>
        <end position="374"/>
    </location>
</feature>
<dbReference type="Proteomes" id="UP001596417">
    <property type="component" value="Unassembled WGS sequence"/>
</dbReference>
<evidence type="ECO:0000313" key="9">
    <source>
        <dbReference type="Proteomes" id="UP001596417"/>
    </source>
</evidence>
<evidence type="ECO:0000313" key="8">
    <source>
        <dbReference type="EMBL" id="MFC7190348.1"/>
    </source>
</evidence>
<dbReference type="GeneID" id="76199947"/>
<comment type="caution">
    <text evidence="8">The sequence shown here is derived from an EMBL/GenBank/DDBJ whole genome shotgun (WGS) entry which is preliminary data.</text>
</comment>
<evidence type="ECO:0000256" key="4">
    <source>
        <dbReference type="ARBA" id="ARBA00022989"/>
    </source>
</evidence>
<feature type="transmembrane region" description="Helical" evidence="7">
    <location>
        <begin position="248"/>
        <end position="271"/>
    </location>
</feature>
<feature type="transmembrane region" description="Helical" evidence="7">
    <location>
        <begin position="12"/>
        <end position="38"/>
    </location>
</feature>
<proteinExistence type="inferred from homology"/>
<keyword evidence="3 7" id="KW-0812">Transmembrane</keyword>
<feature type="transmembrane region" description="Helical" evidence="7">
    <location>
        <begin position="59"/>
        <end position="81"/>
    </location>
</feature>
<dbReference type="RefSeq" id="WP_248907102.1">
    <property type="nucleotide sequence ID" value="NZ_CP109979.1"/>
</dbReference>
<organism evidence="8 9">
    <name type="scientific">Halocatena marina</name>
    <dbReference type="NCBI Taxonomy" id="2934937"/>
    <lineage>
        <taxon>Archaea</taxon>
        <taxon>Methanobacteriati</taxon>
        <taxon>Methanobacteriota</taxon>
        <taxon>Stenosarchaea group</taxon>
        <taxon>Halobacteria</taxon>
        <taxon>Halobacteriales</taxon>
        <taxon>Natronomonadaceae</taxon>
        <taxon>Halocatena</taxon>
    </lineage>
</organism>
<evidence type="ECO:0000256" key="1">
    <source>
        <dbReference type="ARBA" id="ARBA00004141"/>
    </source>
</evidence>
<feature type="transmembrane region" description="Helical" evidence="7">
    <location>
        <begin position="317"/>
        <end position="345"/>
    </location>
</feature>
<comment type="similarity">
    <text evidence="2">Belongs to the autoinducer-2 exporter (AI-2E) (TC 2.A.86) family.</text>
</comment>
<dbReference type="GO" id="GO:0016020">
    <property type="term" value="C:membrane"/>
    <property type="evidence" value="ECO:0007669"/>
    <property type="project" value="UniProtKB-SubCell"/>
</dbReference>
<evidence type="ECO:0000256" key="3">
    <source>
        <dbReference type="ARBA" id="ARBA00022692"/>
    </source>
</evidence>
<dbReference type="EMBL" id="JBHTAX010000001">
    <property type="protein sequence ID" value="MFC7190348.1"/>
    <property type="molecule type" value="Genomic_DNA"/>
</dbReference>
<feature type="region of interest" description="Disordered" evidence="6">
    <location>
        <begin position="361"/>
        <end position="423"/>
    </location>
</feature>
<feature type="transmembrane region" description="Helical" evidence="7">
    <location>
        <begin position="149"/>
        <end position="171"/>
    </location>
</feature>
<evidence type="ECO:0000256" key="7">
    <source>
        <dbReference type="SAM" id="Phobius"/>
    </source>
</evidence>
<dbReference type="InterPro" id="IPR002549">
    <property type="entry name" value="AI-2E-like"/>
</dbReference>
<dbReference type="PANTHER" id="PTHR21716:SF4">
    <property type="entry name" value="TRANSMEMBRANE PROTEIN 245"/>
    <property type="match status" value="1"/>
</dbReference>
<name>A0ABD5YMA6_9EURY</name>
<keyword evidence="4 7" id="KW-1133">Transmembrane helix</keyword>
<dbReference type="Pfam" id="PF01594">
    <property type="entry name" value="AI-2E_transport"/>
    <property type="match status" value="1"/>
</dbReference>
<dbReference type="AlphaFoldDB" id="A0ABD5YMA6"/>
<keyword evidence="9" id="KW-1185">Reference proteome</keyword>
<evidence type="ECO:0000256" key="2">
    <source>
        <dbReference type="ARBA" id="ARBA00009773"/>
    </source>
</evidence>
<evidence type="ECO:0000256" key="5">
    <source>
        <dbReference type="ARBA" id="ARBA00023136"/>
    </source>
</evidence>
<keyword evidence="5 7" id="KW-0472">Membrane</keyword>
<gene>
    <name evidence="8" type="ORF">ACFQL7_11115</name>
</gene>
<feature type="compositionally biased region" description="Basic and acidic residues" evidence="6">
    <location>
        <begin position="381"/>
        <end position="398"/>
    </location>
</feature>